<name>A0PRU7_MYCUA</name>
<dbReference type="KEGG" id="mul:MUL_2762"/>
<dbReference type="PANTHER" id="PTHR30136:SF35">
    <property type="entry name" value="HTH-TYPE TRANSCRIPTIONAL REGULATOR RV1719"/>
    <property type="match status" value="1"/>
</dbReference>
<dbReference type="PANTHER" id="PTHR30136">
    <property type="entry name" value="HELIX-TURN-HELIX TRANSCRIPTIONAL REGULATOR, ICLR FAMILY"/>
    <property type="match status" value="1"/>
</dbReference>
<dbReference type="HOGENOM" id="CLU_062618_5_1_11"/>
<dbReference type="GO" id="GO:0003700">
    <property type="term" value="F:DNA-binding transcription factor activity"/>
    <property type="evidence" value="ECO:0007669"/>
    <property type="project" value="TreeGrafter"/>
</dbReference>
<dbReference type="Proteomes" id="UP000000765">
    <property type="component" value="Chromosome"/>
</dbReference>
<reference evidence="4 5" key="1">
    <citation type="journal article" date="2007" name="Genome Res.">
        <title>Reductive evolution and niche adaptation inferred from the genome of Mycobacterium ulcerans, the causative agent of Buruli ulcer.</title>
        <authorList>
            <person name="Stinear T.P."/>
            <person name="Seemann T."/>
            <person name="Pidot S."/>
            <person name="Frigui W."/>
            <person name="Reysset G."/>
            <person name="Garnier T."/>
            <person name="Meurice G."/>
            <person name="Simon D."/>
            <person name="Bouchier C."/>
            <person name="Ma L."/>
            <person name="Tichit M."/>
            <person name="Porter J.L."/>
            <person name="Ryan J."/>
            <person name="Johnson P.D."/>
            <person name="Davies J.K."/>
            <person name="Jenkin G.A."/>
            <person name="Small P.L."/>
            <person name="Jones L.M."/>
            <person name="Tekaia F."/>
            <person name="Laval F."/>
            <person name="Daffe M."/>
            <person name="Parkhill J."/>
            <person name="Cole S.T."/>
        </authorList>
    </citation>
    <scope>NUCLEOTIDE SEQUENCE [LARGE SCALE GENOMIC DNA]</scope>
    <source>
        <strain evidence="4 5">Agy99</strain>
    </source>
</reference>
<sequence>MPSPPALASVEISTYRSIDIPFDILTGTVDPASVSSQGLSPPTERVIAVLELLGHNSAKQFSLAEICRGLGISRATGHAILTTLAAREWVIRDPETFRYSWGPAIAGLDTPTTAQLHRGDLQELAAATGTQVMLARREDATLVVIDTVGECPRGPRISRGMRTPFVAPIGRDYVAWWSPDAQQDWLRAFGAPNPRFLQRMILVLNQIQRRGFVVERLTRQYVRVYTALRALSADGEVDEITTQLARAYADLAIIDVLDEELTSGATHSVATISAPIRGPDGSATMTVMATVFANLDGAGIRKLGERLRRSAHAIEQRSARSSA</sequence>
<dbReference type="PROSITE" id="PS51077">
    <property type="entry name" value="HTH_ICLR"/>
    <property type="match status" value="1"/>
</dbReference>
<evidence type="ECO:0000256" key="2">
    <source>
        <dbReference type="ARBA" id="ARBA00023163"/>
    </source>
</evidence>
<dbReference type="InterPro" id="IPR036390">
    <property type="entry name" value="WH_DNA-bd_sf"/>
</dbReference>
<dbReference type="AlphaFoldDB" id="A0PRU7"/>
<keyword evidence="1" id="KW-0805">Transcription regulation</keyword>
<proteinExistence type="predicted"/>
<dbReference type="GO" id="GO:0045892">
    <property type="term" value="P:negative regulation of DNA-templated transcription"/>
    <property type="evidence" value="ECO:0007669"/>
    <property type="project" value="TreeGrafter"/>
</dbReference>
<dbReference type="EMBL" id="CP000325">
    <property type="protein sequence ID" value="ABL05066.1"/>
    <property type="molecule type" value="Genomic_DNA"/>
</dbReference>
<keyword evidence="2" id="KW-0804">Transcription</keyword>
<evidence type="ECO:0000259" key="3">
    <source>
        <dbReference type="PROSITE" id="PS51077"/>
    </source>
</evidence>
<dbReference type="InterPro" id="IPR036388">
    <property type="entry name" value="WH-like_DNA-bd_sf"/>
</dbReference>
<dbReference type="InterPro" id="IPR050707">
    <property type="entry name" value="HTH_MetabolicPath_Reg"/>
</dbReference>
<dbReference type="GO" id="GO:0003677">
    <property type="term" value="F:DNA binding"/>
    <property type="evidence" value="ECO:0007669"/>
    <property type="project" value="InterPro"/>
</dbReference>
<evidence type="ECO:0000313" key="4">
    <source>
        <dbReference type="EMBL" id="ABL05066.1"/>
    </source>
</evidence>
<dbReference type="SUPFAM" id="SSF55781">
    <property type="entry name" value="GAF domain-like"/>
    <property type="match status" value="1"/>
</dbReference>
<feature type="domain" description="HTH iclR-type" evidence="3">
    <location>
        <begin position="40"/>
        <end position="103"/>
    </location>
</feature>
<dbReference type="Gene3D" id="1.10.10.10">
    <property type="entry name" value="Winged helix-like DNA-binding domain superfamily/Winged helix DNA-binding domain"/>
    <property type="match status" value="1"/>
</dbReference>
<dbReference type="InterPro" id="IPR005471">
    <property type="entry name" value="Tscrpt_reg_IclR_N"/>
</dbReference>
<dbReference type="Pfam" id="PF09339">
    <property type="entry name" value="HTH_IclR"/>
    <property type="match status" value="1"/>
</dbReference>
<accession>A0PRU7</accession>
<protein>
    <submittedName>
        <fullName evidence="4">Transcriptional regulator (IclR family)</fullName>
    </submittedName>
</protein>
<dbReference type="SMART" id="SM00346">
    <property type="entry name" value="HTH_ICLR"/>
    <property type="match status" value="1"/>
</dbReference>
<evidence type="ECO:0000256" key="1">
    <source>
        <dbReference type="ARBA" id="ARBA00023015"/>
    </source>
</evidence>
<dbReference type="InterPro" id="IPR029016">
    <property type="entry name" value="GAF-like_dom_sf"/>
</dbReference>
<gene>
    <name evidence="4" type="ordered locus">MUL_2762</name>
</gene>
<dbReference type="SUPFAM" id="SSF46785">
    <property type="entry name" value="Winged helix' DNA-binding domain"/>
    <property type="match status" value="1"/>
</dbReference>
<dbReference type="eggNOG" id="COG1414">
    <property type="taxonomic scope" value="Bacteria"/>
</dbReference>
<dbReference type="Gene3D" id="3.30.450.40">
    <property type="match status" value="1"/>
</dbReference>
<evidence type="ECO:0000313" key="5">
    <source>
        <dbReference type="Proteomes" id="UP000000765"/>
    </source>
</evidence>
<organism evidence="4 5">
    <name type="scientific">Mycobacterium ulcerans (strain Agy99)</name>
    <dbReference type="NCBI Taxonomy" id="362242"/>
    <lineage>
        <taxon>Bacteria</taxon>
        <taxon>Bacillati</taxon>
        <taxon>Actinomycetota</taxon>
        <taxon>Actinomycetes</taxon>
        <taxon>Mycobacteriales</taxon>
        <taxon>Mycobacteriaceae</taxon>
        <taxon>Mycobacterium</taxon>
        <taxon>Mycobacterium ulcerans group</taxon>
    </lineage>
</organism>